<sequence>MTPITELRVAVHGFSAEERHLLGQQLRTLQRRTRVNWAFAAPGEAAALTIEHPQRQADGRALARIRDAAGDELRAQLLDWPLRLSSLLTLLDEAEALLLSAHAARLRAQGPVLRLRRLAVPTLIAHDDVSVLVLPDDQELLANVLNFDGLVQAFLDLPPALPWRRVDAPQALSRTMHAYALPRLIWALSLQAPADPARGWRKAGVEYHLESWPHFGEWRTTPELMRLAAFYTRQHATLQQGAEFAHVEPEAVAIFLQACDACGLGLSQRAPAPVPVDAPRWRDRLLQRLRAANPDPQH</sequence>
<keyword evidence="2" id="KW-1185">Reference proteome</keyword>
<evidence type="ECO:0000313" key="1">
    <source>
        <dbReference type="EMBL" id="NKF23266.1"/>
    </source>
</evidence>
<dbReference type="AlphaFoldDB" id="A0A969WD89"/>
<dbReference type="EMBL" id="JAAVXB010000007">
    <property type="protein sequence ID" value="NKF23266.1"/>
    <property type="molecule type" value="Genomic_DNA"/>
</dbReference>
<accession>A0A969WD89</accession>
<proteinExistence type="predicted"/>
<name>A0A969WD89_9GAMM</name>
<dbReference type="RefSeq" id="WP_168148593.1">
    <property type="nucleotide sequence ID" value="NZ_JAAVXB010000007.1"/>
</dbReference>
<reference evidence="1" key="1">
    <citation type="submission" date="2020-03" db="EMBL/GenBank/DDBJ databases">
        <title>Solimonas marina sp. nov., isolated from deep seawater of the Pacific Ocean.</title>
        <authorList>
            <person name="Liu X."/>
            <person name="Lai Q."/>
            <person name="Sun F."/>
            <person name="Gai Y."/>
            <person name="Li G."/>
            <person name="Shao Z."/>
        </authorList>
    </citation>
    <scope>NUCLEOTIDE SEQUENCE</scope>
    <source>
        <strain evidence="1">C16B3</strain>
    </source>
</reference>
<protein>
    <submittedName>
        <fullName evidence="1">Uncharacterized protein</fullName>
    </submittedName>
</protein>
<dbReference type="Proteomes" id="UP000653472">
    <property type="component" value="Unassembled WGS sequence"/>
</dbReference>
<comment type="caution">
    <text evidence="1">The sequence shown here is derived from an EMBL/GenBank/DDBJ whole genome shotgun (WGS) entry which is preliminary data.</text>
</comment>
<gene>
    <name evidence="1" type="ORF">G7Y82_13170</name>
</gene>
<organism evidence="1 2">
    <name type="scientific">Solimonas marina</name>
    <dbReference type="NCBI Taxonomy" id="2714601"/>
    <lineage>
        <taxon>Bacteria</taxon>
        <taxon>Pseudomonadati</taxon>
        <taxon>Pseudomonadota</taxon>
        <taxon>Gammaproteobacteria</taxon>
        <taxon>Nevskiales</taxon>
        <taxon>Nevskiaceae</taxon>
        <taxon>Solimonas</taxon>
    </lineage>
</organism>
<evidence type="ECO:0000313" key="2">
    <source>
        <dbReference type="Proteomes" id="UP000653472"/>
    </source>
</evidence>